<keyword evidence="3 6" id="KW-0812">Transmembrane</keyword>
<feature type="transmembrane region" description="Helical" evidence="6">
    <location>
        <begin position="220"/>
        <end position="238"/>
    </location>
</feature>
<dbReference type="AlphaFoldDB" id="N9KNL3"/>
<feature type="transmembrane region" description="Helical" evidence="6">
    <location>
        <begin position="131"/>
        <end position="152"/>
    </location>
</feature>
<sequence length="310" mass="33376">MPTLISSFRSPALAAKLPQLALILITLIWGGSFITVQYGLNFSSPIMFVGLRFAAAAIAVTLISLKSLKGMTLKEIIAGAVIGLMIAIGYGTQTVGLQTISSSESAFLTALYVPLVPILLWLLFGQKPQVMTWIGALFAFIGLLFLTGNGFAAMQLSFGQTLTLLGSIAIALEIILISYFAEQVNVRRVTVLQLIFASLFCFMIAPVLGESQLPEFHWHLAGILVGLGIASALIQLVMNWAQRMVNPSQAAIIYAGEPVWAALFGRLAGERLPALALVGGLMVVLGVIVSEWKPKFLRKEPTEELKQDLS</sequence>
<evidence type="ECO:0000256" key="3">
    <source>
        <dbReference type="ARBA" id="ARBA00022692"/>
    </source>
</evidence>
<feature type="transmembrane region" description="Helical" evidence="6">
    <location>
        <begin position="46"/>
        <end position="65"/>
    </location>
</feature>
<evidence type="ECO:0000256" key="6">
    <source>
        <dbReference type="SAM" id="Phobius"/>
    </source>
</evidence>
<dbReference type="SUPFAM" id="SSF103481">
    <property type="entry name" value="Multidrug resistance efflux transporter EmrE"/>
    <property type="match status" value="2"/>
</dbReference>
<keyword evidence="9" id="KW-1185">Reference proteome</keyword>
<dbReference type="OrthoDB" id="9804865at2"/>
<dbReference type="HOGENOM" id="CLU_033863_21_0_6"/>
<protein>
    <recommendedName>
        <fullName evidence="7">EamA domain-containing protein</fullName>
    </recommendedName>
</protein>
<dbReference type="RefSeq" id="WP_005173137.1">
    <property type="nucleotide sequence ID" value="NZ_KB850035.1"/>
</dbReference>
<feature type="domain" description="EamA" evidence="7">
    <location>
        <begin position="158"/>
        <end position="289"/>
    </location>
</feature>
<dbReference type="InterPro" id="IPR051258">
    <property type="entry name" value="Diverse_Substrate_Transporter"/>
</dbReference>
<reference evidence="8 9" key="1">
    <citation type="submission" date="2013-02" db="EMBL/GenBank/DDBJ databases">
        <title>The Genome Sequence of Acinetobacter sp. NIPH 713.</title>
        <authorList>
            <consortium name="The Broad Institute Genome Sequencing Platform"/>
            <consortium name="The Broad Institute Genome Sequencing Center for Infectious Disease"/>
            <person name="Cerqueira G."/>
            <person name="Feldgarden M."/>
            <person name="Courvalin P."/>
            <person name="Perichon B."/>
            <person name="Grillot-Courvalin C."/>
            <person name="Clermont D."/>
            <person name="Rocha E."/>
            <person name="Yoon E.-J."/>
            <person name="Nemec A."/>
            <person name="Walker B."/>
            <person name="Young S.K."/>
            <person name="Zeng Q."/>
            <person name="Gargeya S."/>
            <person name="Fitzgerald M."/>
            <person name="Haas B."/>
            <person name="Abouelleil A."/>
            <person name="Alvarado L."/>
            <person name="Arachchi H.M."/>
            <person name="Berlin A.M."/>
            <person name="Chapman S.B."/>
            <person name="Dewar J."/>
            <person name="Goldberg J."/>
            <person name="Griggs A."/>
            <person name="Gujja S."/>
            <person name="Hansen M."/>
            <person name="Howarth C."/>
            <person name="Imamovic A."/>
            <person name="Larimer J."/>
            <person name="McCowan C."/>
            <person name="Murphy C."/>
            <person name="Neiman D."/>
            <person name="Pearson M."/>
            <person name="Priest M."/>
            <person name="Roberts A."/>
            <person name="Saif S."/>
            <person name="Shea T."/>
            <person name="Sisk P."/>
            <person name="Sykes S."/>
            <person name="Wortman J."/>
            <person name="Nusbaum C."/>
            <person name="Birren B."/>
        </authorList>
    </citation>
    <scope>NUCLEOTIDE SEQUENCE [LARGE SCALE GENOMIC DNA]</scope>
    <source>
        <strain evidence="8 9">NIPH 713</strain>
    </source>
</reference>
<dbReference type="Proteomes" id="UP000023774">
    <property type="component" value="Unassembled WGS sequence"/>
</dbReference>
<keyword evidence="4 6" id="KW-1133">Transmembrane helix</keyword>
<evidence type="ECO:0000313" key="8">
    <source>
        <dbReference type="EMBL" id="ENW85657.1"/>
    </source>
</evidence>
<dbReference type="InterPro" id="IPR000620">
    <property type="entry name" value="EamA_dom"/>
</dbReference>
<dbReference type="EMBL" id="APRJ01000013">
    <property type="protein sequence ID" value="ENW85657.1"/>
    <property type="molecule type" value="Genomic_DNA"/>
</dbReference>
<proteinExistence type="predicted"/>
<dbReference type="PANTHER" id="PTHR42920:SF5">
    <property type="entry name" value="EAMA DOMAIN-CONTAINING PROTEIN"/>
    <property type="match status" value="1"/>
</dbReference>
<evidence type="ECO:0000256" key="2">
    <source>
        <dbReference type="ARBA" id="ARBA00022475"/>
    </source>
</evidence>
<feature type="transmembrane region" description="Helical" evidence="6">
    <location>
        <begin position="106"/>
        <end position="124"/>
    </location>
</feature>
<organism evidence="8 9">
    <name type="scientific">Acinetobacter pseudolwoffii</name>
    <dbReference type="NCBI Taxonomy" id="2053287"/>
    <lineage>
        <taxon>Bacteria</taxon>
        <taxon>Pseudomonadati</taxon>
        <taxon>Pseudomonadota</taxon>
        <taxon>Gammaproteobacteria</taxon>
        <taxon>Moraxellales</taxon>
        <taxon>Moraxellaceae</taxon>
        <taxon>Acinetobacter</taxon>
    </lineage>
</organism>
<keyword evidence="2" id="KW-1003">Cell membrane</keyword>
<evidence type="ECO:0000256" key="1">
    <source>
        <dbReference type="ARBA" id="ARBA00004651"/>
    </source>
</evidence>
<dbReference type="PANTHER" id="PTHR42920">
    <property type="entry name" value="OS03G0707200 PROTEIN-RELATED"/>
    <property type="match status" value="1"/>
</dbReference>
<feature type="domain" description="EamA" evidence="7">
    <location>
        <begin position="20"/>
        <end position="147"/>
    </location>
</feature>
<gene>
    <name evidence="8" type="ORF">F906_02477</name>
</gene>
<dbReference type="InterPro" id="IPR037185">
    <property type="entry name" value="EmrE-like"/>
</dbReference>
<evidence type="ECO:0000313" key="9">
    <source>
        <dbReference type="Proteomes" id="UP000023774"/>
    </source>
</evidence>
<accession>N9KNL3</accession>
<evidence type="ECO:0000259" key="7">
    <source>
        <dbReference type="Pfam" id="PF00892"/>
    </source>
</evidence>
<name>N9KNL3_9GAMM</name>
<dbReference type="Pfam" id="PF00892">
    <property type="entry name" value="EamA"/>
    <property type="match status" value="2"/>
</dbReference>
<evidence type="ECO:0000256" key="4">
    <source>
        <dbReference type="ARBA" id="ARBA00022989"/>
    </source>
</evidence>
<keyword evidence="5 6" id="KW-0472">Membrane</keyword>
<feature type="transmembrane region" description="Helical" evidence="6">
    <location>
        <begin position="77"/>
        <end position="100"/>
    </location>
</feature>
<feature type="transmembrane region" description="Helical" evidence="6">
    <location>
        <begin position="274"/>
        <end position="292"/>
    </location>
</feature>
<feature type="transmembrane region" description="Helical" evidence="6">
    <location>
        <begin position="20"/>
        <end position="40"/>
    </location>
</feature>
<feature type="transmembrane region" description="Helical" evidence="6">
    <location>
        <begin position="189"/>
        <end position="208"/>
    </location>
</feature>
<comment type="caution">
    <text evidence="8">The sequence shown here is derived from an EMBL/GenBank/DDBJ whole genome shotgun (WGS) entry which is preliminary data.</text>
</comment>
<feature type="transmembrane region" description="Helical" evidence="6">
    <location>
        <begin position="158"/>
        <end position="177"/>
    </location>
</feature>
<evidence type="ECO:0000256" key="5">
    <source>
        <dbReference type="ARBA" id="ARBA00023136"/>
    </source>
</evidence>
<dbReference type="GO" id="GO:0005886">
    <property type="term" value="C:plasma membrane"/>
    <property type="evidence" value="ECO:0007669"/>
    <property type="project" value="UniProtKB-SubCell"/>
</dbReference>
<comment type="subcellular location">
    <subcellularLocation>
        <location evidence="1">Cell membrane</location>
        <topology evidence="1">Multi-pass membrane protein</topology>
    </subcellularLocation>
</comment>
<dbReference type="PATRIC" id="fig|1217709.3.peg.2399"/>